<dbReference type="Pfam" id="PF19189">
    <property type="entry name" value="Mtf2"/>
    <property type="match status" value="1"/>
</dbReference>
<evidence type="ECO:0000313" key="4">
    <source>
        <dbReference type="Proteomes" id="UP000215127"/>
    </source>
</evidence>
<dbReference type="AlphaFoldDB" id="A0A1X7RXI1"/>
<sequence>MTLREMEVFRRILSKTAESPTAETGRVSSRLDAAPDFPEALRPLVDEAKDLQAQKAKEMSSKPQQQSASTGAQLAPRAQEYLSSTRKLMDTARTEAALWDVLHTNVFQKVESLQLESRYKPSGGMIRDLNILTATLPTLLLHFMVLIETSFPRSSLGVMVLPALKKRGPSAFALGATTGLFNHHMSFLYKQYSDLDAIAKTLAEMDKNVYNFNSDTRELLAMIFDDAEAASSGQSGPALEALWSTDRRQRALTKLRAWDKVVVQRLHADAIRLANEKQVLDEDADEPEELSSQA</sequence>
<dbReference type="Proteomes" id="UP000215127">
    <property type="component" value="Chromosome 6"/>
</dbReference>
<accession>A0A1X7RXI1</accession>
<evidence type="ECO:0000256" key="1">
    <source>
        <dbReference type="SAM" id="MobiDB-lite"/>
    </source>
</evidence>
<evidence type="ECO:0000259" key="2">
    <source>
        <dbReference type="Pfam" id="PF19189"/>
    </source>
</evidence>
<organism evidence="3 4">
    <name type="scientific">Zymoseptoria tritici (strain ST99CH_3D7)</name>
    <dbReference type="NCBI Taxonomy" id="1276538"/>
    <lineage>
        <taxon>Eukaryota</taxon>
        <taxon>Fungi</taxon>
        <taxon>Dikarya</taxon>
        <taxon>Ascomycota</taxon>
        <taxon>Pezizomycotina</taxon>
        <taxon>Dothideomycetes</taxon>
        <taxon>Dothideomycetidae</taxon>
        <taxon>Mycosphaerellales</taxon>
        <taxon>Mycosphaerellaceae</taxon>
        <taxon>Zymoseptoria</taxon>
    </lineage>
</organism>
<protein>
    <recommendedName>
        <fullName evidence="2">Mtf2-like C-terminal domain-containing protein</fullName>
    </recommendedName>
</protein>
<dbReference type="InterPro" id="IPR040009">
    <property type="entry name" value="Mtf2/C5D6.12-like"/>
</dbReference>
<feature type="domain" description="Mtf2-like C-terminal" evidence="2">
    <location>
        <begin position="84"/>
        <end position="251"/>
    </location>
</feature>
<keyword evidence="4" id="KW-1185">Reference proteome</keyword>
<dbReference type="PANTHER" id="PTHR39468">
    <property type="entry name" value="CHROMOSOME 7, WHOLE GENOME SHOTGUN SEQUENCE"/>
    <property type="match status" value="1"/>
</dbReference>
<dbReference type="EMBL" id="LT853697">
    <property type="protein sequence ID" value="SMQ51960.1"/>
    <property type="molecule type" value="Genomic_DNA"/>
</dbReference>
<dbReference type="GO" id="GO:0005739">
    <property type="term" value="C:mitochondrion"/>
    <property type="evidence" value="ECO:0007669"/>
    <property type="project" value="InterPro"/>
</dbReference>
<reference evidence="3 4" key="1">
    <citation type="submission" date="2016-06" db="EMBL/GenBank/DDBJ databases">
        <authorList>
            <person name="Kjaerup R.B."/>
            <person name="Dalgaard T.S."/>
            <person name="Juul-Madsen H.R."/>
        </authorList>
    </citation>
    <scope>NUCLEOTIDE SEQUENCE [LARGE SCALE GENOMIC DNA]</scope>
</reference>
<feature type="compositionally biased region" description="Basic and acidic residues" evidence="1">
    <location>
        <begin position="44"/>
        <end position="60"/>
    </location>
</feature>
<dbReference type="STRING" id="1276538.A0A1X7RXI1"/>
<proteinExistence type="predicted"/>
<dbReference type="PANTHER" id="PTHR39468:SF1">
    <property type="entry name" value="MTF2-LIKE C-TERMINAL DOMAIN-CONTAINING PROTEIN"/>
    <property type="match status" value="1"/>
</dbReference>
<dbReference type="InterPro" id="IPR043837">
    <property type="entry name" value="Mtf2-like_C"/>
</dbReference>
<feature type="compositionally biased region" description="Polar residues" evidence="1">
    <location>
        <begin position="61"/>
        <end position="72"/>
    </location>
</feature>
<gene>
    <name evidence="3" type="ORF">ZT3D7_G7113</name>
</gene>
<feature type="region of interest" description="Disordered" evidence="1">
    <location>
        <begin position="16"/>
        <end position="76"/>
    </location>
</feature>
<evidence type="ECO:0000313" key="3">
    <source>
        <dbReference type="EMBL" id="SMQ51960.1"/>
    </source>
</evidence>
<name>A0A1X7RXI1_ZYMT9</name>